<protein>
    <recommendedName>
        <fullName evidence="4">Thermostable hemolysin</fullName>
    </recommendedName>
</protein>
<comment type="caution">
    <text evidence="2">The sequence shown here is derived from an EMBL/GenBank/DDBJ whole genome shotgun (WGS) entry which is preliminary data.</text>
</comment>
<feature type="region of interest" description="Disordered" evidence="1">
    <location>
        <begin position="1"/>
        <end position="22"/>
    </location>
</feature>
<gene>
    <name evidence="2" type="ORF">CWS72_23640</name>
</gene>
<dbReference type="InterPro" id="IPR022050">
    <property type="entry name" value="T_hemolysin"/>
</dbReference>
<feature type="region of interest" description="Disordered" evidence="1">
    <location>
        <begin position="244"/>
        <end position="272"/>
    </location>
</feature>
<evidence type="ECO:0000313" key="3">
    <source>
        <dbReference type="Proteomes" id="UP000233293"/>
    </source>
</evidence>
<accession>A0A2N3PNN2</accession>
<organism evidence="2 3">
    <name type="scientific">Telmatospirillum siberiense</name>
    <dbReference type="NCBI Taxonomy" id="382514"/>
    <lineage>
        <taxon>Bacteria</taxon>
        <taxon>Pseudomonadati</taxon>
        <taxon>Pseudomonadota</taxon>
        <taxon>Alphaproteobacteria</taxon>
        <taxon>Rhodospirillales</taxon>
        <taxon>Rhodospirillaceae</taxon>
        <taxon>Telmatospirillum</taxon>
    </lineage>
</organism>
<evidence type="ECO:0000313" key="2">
    <source>
        <dbReference type="EMBL" id="PKU22006.1"/>
    </source>
</evidence>
<proteinExistence type="predicted"/>
<evidence type="ECO:0008006" key="4">
    <source>
        <dbReference type="Google" id="ProtNLM"/>
    </source>
</evidence>
<name>A0A2N3PNN2_9PROT</name>
<sequence length="272" mass="29609">MDGGGSITAANAGSADRKTAHTEIRVTPRPIRLITTCHQTFPASRRNKVMFEIIDPGHRMRPMVETCIRTAFLRDYDARLGPLPRCLVADTDGVRVTCAASVRFARDGFFSERYLDQPVEALIACHTGGSPDRRAIAEVGSLAANQPGKAESLIRDIGEFLRSRGIRWGFFTATARLRLFLGRAGISMTELAMADPARIEAAEMWGNYYRQFPKVMLVDDARLALAVSSAITFEKGRAVPTGWGSTKIANPDPRHLSPSGGGRRAAGINHAA</sequence>
<dbReference type="AlphaFoldDB" id="A0A2N3PNN2"/>
<reference evidence="3" key="1">
    <citation type="submission" date="2017-12" db="EMBL/GenBank/DDBJ databases">
        <title>Draft genome sequence of Telmatospirillum siberiense 26-4b1T, an acidotolerant peatland alphaproteobacterium potentially involved in sulfur cycling.</title>
        <authorList>
            <person name="Hausmann B."/>
            <person name="Pjevac P."/>
            <person name="Schreck K."/>
            <person name="Herbold C.W."/>
            <person name="Daims H."/>
            <person name="Wagner M."/>
            <person name="Pester M."/>
            <person name="Loy A."/>
        </authorList>
    </citation>
    <scope>NUCLEOTIDE SEQUENCE [LARGE SCALE GENOMIC DNA]</scope>
    <source>
        <strain evidence="3">26-4b1</strain>
    </source>
</reference>
<dbReference type="Proteomes" id="UP000233293">
    <property type="component" value="Unassembled WGS sequence"/>
</dbReference>
<dbReference type="Pfam" id="PF12261">
    <property type="entry name" value="T_hemolysin"/>
    <property type="match status" value="1"/>
</dbReference>
<evidence type="ECO:0000256" key="1">
    <source>
        <dbReference type="SAM" id="MobiDB-lite"/>
    </source>
</evidence>
<dbReference type="EMBL" id="PIUM01000039">
    <property type="protein sequence ID" value="PKU22006.1"/>
    <property type="molecule type" value="Genomic_DNA"/>
</dbReference>
<keyword evidence="3" id="KW-1185">Reference proteome</keyword>